<dbReference type="PANTHER" id="PTHR36173">
    <property type="entry name" value="RIBONUCLEASE VAPC16-RELATED"/>
    <property type="match status" value="1"/>
</dbReference>
<dbReference type="AlphaFoldDB" id="A0A9X4RJH2"/>
<dbReference type="Pfam" id="PF01850">
    <property type="entry name" value="PIN"/>
    <property type="match status" value="1"/>
</dbReference>
<dbReference type="SUPFAM" id="SSF88723">
    <property type="entry name" value="PIN domain-like"/>
    <property type="match status" value="1"/>
</dbReference>
<dbReference type="Proteomes" id="UP001152872">
    <property type="component" value="Unassembled WGS sequence"/>
</dbReference>
<dbReference type="InterPro" id="IPR052919">
    <property type="entry name" value="TA_system_RNase"/>
</dbReference>
<name>A0A9X4RJH2_9CYAN</name>
<evidence type="ECO:0000313" key="2">
    <source>
        <dbReference type="EMBL" id="MDG3496392.1"/>
    </source>
</evidence>
<dbReference type="CDD" id="cd09872">
    <property type="entry name" value="PIN_Sll0205-like"/>
    <property type="match status" value="1"/>
</dbReference>
<evidence type="ECO:0000259" key="1">
    <source>
        <dbReference type="Pfam" id="PF01850"/>
    </source>
</evidence>
<proteinExistence type="predicted"/>
<dbReference type="PANTHER" id="PTHR36173:SF2">
    <property type="entry name" value="RIBONUCLEASE VAPC16"/>
    <property type="match status" value="1"/>
</dbReference>
<keyword evidence="3" id="KW-1185">Reference proteome</keyword>
<dbReference type="Gene3D" id="3.40.50.1010">
    <property type="entry name" value="5'-nuclease"/>
    <property type="match status" value="1"/>
</dbReference>
<organism evidence="2 3">
    <name type="scientific">Pseudanabaena catenata USMAC16</name>
    <dbReference type="NCBI Taxonomy" id="1855837"/>
    <lineage>
        <taxon>Bacteria</taxon>
        <taxon>Bacillati</taxon>
        <taxon>Cyanobacteriota</taxon>
        <taxon>Cyanophyceae</taxon>
        <taxon>Pseudanabaenales</taxon>
        <taxon>Pseudanabaenaceae</taxon>
        <taxon>Pseudanabaena</taxon>
    </lineage>
</organism>
<dbReference type="InterPro" id="IPR029060">
    <property type="entry name" value="PIN-like_dom_sf"/>
</dbReference>
<dbReference type="InterPro" id="IPR041705">
    <property type="entry name" value="PIN_Sll0205"/>
</dbReference>
<dbReference type="InterPro" id="IPR002716">
    <property type="entry name" value="PIN_dom"/>
</dbReference>
<dbReference type="EMBL" id="VBTY01000180">
    <property type="protein sequence ID" value="MDG3496392.1"/>
    <property type="molecule type" value="Genomic_DNA"/>
</dbReference>
<protein>
    <submittedName>
        <fullName evidence="2">Type II toxin-antitoxin system VapC family toxin</fullName>
    </submittedName>
</protein>
<gene>
    <name evidence="2" type="ORF">FEV09_17785</name>
</gene>
<feature type="domain" description="PIN" evidence="1">
    <location>
        <begin position="4"/>
        <end position="122"/>
    </location>
</feature>
<sequence>MKLLLDTHTFMWWHSDPEYIPKNTLTLLQDPDNEVILSVVSLWEMQIKIQLGKLTLRDDLELMLKIQQEQNNISLISVTLPHILELKTLPLHHKDPFDRILIAQSKVENATLISRDSVFKNYECSLIW</sequence>
<reference evidence="2" key="1">
    <citation type="submission" date="2019-05" db="EMBL/GenBank/DDBJ databases">
        <title>Whole genome sequencing of Pseudanabaena catenata USMAC16.</title>
        <authorList>
            <person name="Khan Z."/>
            <person name="Omar W.M."/>
            <person name="Convey P."/>
            <person name="Merican F."/>
            <person name="Najimudin N."/>
        </authorList>
    </citation>
    <scope>NUCLEOTIDE SEQUENCE</scope>
    <source>
        <strain evidence="2">USMAC16</strain>
    </source>
</reference>
<comment type="caution">
    <text evidence="2">The sequence shown here is derived from an EMBL/GenBank/DDBJ whole genome shotgun (WGS) entry which is preliminary data.</text>
</comment>
<accession>A0A9X4RJH2</accession>
<dbReference type="RefSeq" id="WP_009628570.1">
    <property type="nucleotide sequence ID" value="NZ_VBTY01000180.1"/>
</dbReference>
<evidence type="ECO:0000313" key="3">
    <source>
        <dbReference type="Proteomes" id="UP001152872"/>
    </source>
</evidence>